<feature type="compositionally biased region" description="Polar residues" evidence="1">
    <location>
        <begin position="1"/>
        <end position="13"/>
    </location>
</feature>
<feature type="compositionally biased region" description="Polar residues" evidence="1">
    <location>
        <begin position="24"/>
        <end position="38"/>
    </location>
</feature>
<sequence length="58" mass="6359">MEPPIQGSTSVKSGGNILLPRIAETSSGQRSTGCTESDLSFLDPKRQQEVQTRTDFIY</sequence>
<evidence type="ECO:0000256" key="1">
    <source>
        <dbReference type="SAM" id="MobiDB-lite"/>
    </source>
</evidence>
<organism evidence="2 3">
    <name type="scientific">Brugia timori</name>
    <dbReference type="NCBI Taxonomy" id="42155"/>
    <lineage>
        <taxon>Eukaryota</taxon>
        <taxon>Metazoa</taxon>
        <taxon>Ecdysozoa</taxon>
        <taxon>Nematoda</taxon>
        <taxon>Chromadorea</taxon>
        <taxon>Rhabditida</taxon>
        <taxon>Spirurina</taxon>
        <taxon>Spiruromorpha</taxon>
        <taxon>Filarioidea</taxon>
        <taxon>Onchocercidae</taxon>
        <taxon>Brugia</taxon>
    </lineage>
</organism>
<dbReference type="AlphaFoldDB" id="A0A3P7UTB2"/>
<feature type="region of interest" description="Disordered" evidence="1">
    <location>
        <begin position="1"/>
        <end position="39"/>
    </location>
</feature>
<name>A0A3P7UTB2_9BILA</name>
<accession>A0A3P7UTB2</accession>
<proteinExistence type="predicted"/>
<reference evidence="2 3" key="1">
    <citation type="submission" date="2018-11" db="EMBL/GenBank/DDBJ databases">
        <authorList>
            <consortium name="Pathogen Informatics"/>
        </authorList>
    </citation>
    <scope>NUCLEOTIDE SEQUENCE [LARGE SCALE GENOMIC DNA]</scope>
</reference>
<keyword evidence="3" id="KW-1185">Reference proteome</keyword>
<protein>
    <submittedName>
        <fullName evidence="2">Uncharacterized protein</fullName>
    </submittedName>
</protein>
<evidence type="ECO:0000313" key="2">
    <source>
        <dbReference type="EMBL" id="VDO38166.1"/>
    </source>
</evidence>
<dbReference type="Proteomes" id="UP000280834">
    <property type="component" value="Unassembled WGS sequence"/>
</dbReference>
<gene>
    <name evidence="2" type="ORF">BTMF_LOCUS11170</name>
</gene>
<evidence type="ECO:0000313" key="3">
    <source>
        <dbReference type="Proteomes" id="UP000280834"/>
    </source>
</evidence>
<dbReference type="EMBL" id="UZAG01018113">
    <property type="protein sequence ID" value="VDO38166.1"/>
    <property type="molecule type" value="Genomic_DNA"/>
</dbReference>